<evidence type="ECO:0000259" key="1">
    <source>
        <dbReference type="PROSITE" id="PS50006"/>
    </source>
</evidence>
<dbReference type="SUPFAM" id="SSF49879">
    <property type="entry name" value="SMAD/FHA domain"/>
    <property type="match status" value="1"/>
</dbReference>
<reference evidence="2 3" key="1">
    <citation type="journal article" date="2017" name="G3 (Bethesda)">
        <title>First Draft Genome Sequence of the Pathogenic Fungus Lomentospora prolificans (Formerly Scedosporium prolificans).</title>
        <authorList>
            <person name="Luo R."/>
            <person name="Zimin A."/>
            <person name="Workman R."/>
            <person name="Fan Y."/>
            <person name="Pertea G."/>
            <person name="Grossman N."/>
            <person name="Wear M.P."/>
            <person name="Jia B."/>
            <person name="Miller H."/>
            <person name="Casadevall A."/>
            <person name="Timp W."/>
            <person name="Zhang S.X."/>
            <person name="Salzberg S.L."/>
        </authorList>
    </citation>
    <scope>NUCLEOTIDE SEQUENCE [LARGE SCALE GENOMIC DNA]</scope>
    <source>
        <strain evidence="2 3">JHH-5317</strain>
    </source>
</reference>
<protein>
    <recommendedName>
        <fullName evidence="1">FHA domain-containing protein</fullName>
    </recommendedName>
</protein>
<dbReference type="CDD" id="cd00060">
    <property type="entry name" value="FHA"/>
    <property type="match status" value="1"/>
</dbReference>
<dbReference type="Pfam" id="PF00498">
    <property type="entry name" value="FHA"/>
    <property type="match status" value="1"/>
</dbReference>
<evidence type="ECO:0000313" key="3">
    <source>
        <dbReference type="Proteomes" id="UP000233524"/>
    </source>
</evidence>
<sequence length="259" mass="28380">MDHSDFIAFLVPSYGNALAMQAIQMRQNKPILTKSLPELIPSSFTSSTSSITSLSNPLGSIAPAGPALQLRFSHKPKTHLGFLIGTDASTCDIVLPKLPGISRRHCYLTFDAESRLILRDMSKNGTAVWYDHHSNGDRRGTSWVLSSGGSYGFPDQVKRIVLDIQTVRFQIIVNAPLLDVDGYVRRVDDFLVELAERRELATGKEEFGAVAPLFSGAGSGASPRTRYVKYTVPAEDGASAQTFLWNTARPWDPIIPVSE</sequence>
<dbReference type="VEuPathDB" id="FungiDB:jhhlp_007565"/>
<comment type="caution">
    <text evidence="2">The sequence shown here is derived from an EMBL/GenBank/DDBJ whole genome shotgun (WGS) entry which is preliminary data.</text>
</comment>
<dbReference type="Gene3D" id="2.60.200.20">
    <property type="match status" value="1"/>
</dbReference>
<feature type="domain" description="FHA" evidence="1">
    <location>
        <begin position="82"/>
        <end position="128"/>
    </location>
</feature>
<evidence type="ECO:0000313" key="2">
    <source>
        <dbReference type="EMBL" id="PKS05736.1"/>
    </source>
</evidence>
<keyword evidence="3" id="KW-1185">Reference proteome</keyword>
<dbReference type="STRING" id="41688.A0A2N3MZY1"/>
<dbReference type="InterPro" id="IPR000253">
    <property type="entry name" value="FHA_dom"/>
</dbReference>
<dbReference type="AlphaFoldDB" id="A0A2N3MZY1"/>
<dbReference type="Proteomes" id="UP000233524">
    <property type="component" value="Unassembled WGS sequence"/>
</dbReference>
<dbReference type="PROSITE" id="PS50006">
    <property type="entry name" value="FHA_DOMAIN"/>
    <property type="match status" value="1"/>
</dbReference>
<gene>
    <name evidence="2" type="ORF">jhhlp_007565</name>
</gene>
<organism evidence="2 3">
    <name type="scientific">Lomentospora prolificans</name>
    <dbReference type="NCBI Taxonomy" id="41688"/>
    <lineage>
        <taxon>Eukaryota</taxon>
        <taxon>Fungi</taxon>
        <taxon>Dikarya</taxon>
        <taxon>Ascomycota</taxon>
        <taxon>Pezizomycotina</taxon>
        <taxon>Sordariomycetes</taxon>
        <taxon>Hypocreomycetidae</taxon>
        <taxon>Microascales</taxon>
        <taxon>Microascaceae</taxon>
        <taxon>Lomentospora</taxon>
    </lineage>
</organism>
<name>A0A2N3MZY1_9PEZI</name>
<dbReference type="InterPro" id="IPR008984">
    <property type="entry name" value="SMAD_FHA_dom_sf"/>
</dbReference>
<proteinExistence type="predicted"/>
<dbReference type="InParanoid" id="A0A2N3MZY1"/>
<accession>A0A2N3MZY1</accession>
<dbReference type="OrthoDB" id="10252171at2759"/>
<dbReference type="EMBL" id="NLAX01001139">
    <property type="protein sequence ID" value="PKS05736.1"/>
    <property type="molecule type" value="Genomic_DNA"/>
</dbReference>
<dbReference type="SMART" id="SM00240">
    <property type="entry name" value="FHA"/>
    <property type="match status" value="1"/>
</dbReference>